<dbReference type="PANTHER" id="PTHR10302">
    <property type="entry name" value="SINGLE-STRANDED DNA-BINDING PROTEIN"/>
    <property type="match status" value="1"/>
</dbReference>
<keyword evidence="1 2" id="KW-0238">DNA-binding</keyword>
<organism evidence="5 6">
    <name type="scientific">Geothermobacter hydrogeniphilus</name>
    <dbReference type="NCBI Taxonomy" id="1969733"/>
    <lineage>
        <taxon>Bacteria</taxon>
        <taxon>Pseudomonadati</taxon>
        <taxon>Thermodesulfobacteriota</taxon>
        <taxon>Desulfuromonadia</taxon>
        <taxon>Desulfuromonadales</taxon>
        <taxon>Geothermobacteraceae</taxon>
        <taxon>Geothermobacter</taxon>
    </lineage>
</organism>
<comment type="subunit">
    <text evidence="2">Homotetramer.</text>
</comment>
<dbReference type="GO" id="GO:0003697">
    <property type="term" value="F:single-stranded DNA binding"/>
    <property type="evidence" value="ECO:0007669"/>
    <property type="project" value="UniProtKB-UniRule"/>
</dbReference>
<dbReference type="GO" id="GO:0006260">
    <property type="term" value="P:DNA replication"/>
    <property type="evidence" value="ECO:0007669"/>
    <property type="project" value="InterPro"/>
</dbReference>
<evidence type="ECO:0000256" key="4">
    <source>
        <dbReference type="SAM" id="MobiDB-lite"/>
    </source>
</evidence>
<sequence>MLNEVRLIGRLGKDPDYRATPQGVSVTTFTLATWEKRKKDGEIAEKTEWHNIVTWRGLADTCHQFLSKGKLVFVEGKIQTRKYLDKDGNNRYITEIIADKVRFLDRPDGKTPEGWTEPPADSPYAGDIPF</sequence>
<dbReference type="PIRSF" id="PIRSF002070">
    <property type="entry name" value="SSB"/>
    <property type="match status" value="1"/>
</dbReference>
<evidence type="ECO:0000256" key="3">
    <source>
        <dbReference type="PIRNR" id="PIRNR002070"/>
    </source>
</evidence>
<dbReference type="CDD" id="cd04496">
    <property type="entry name" value="SSB_OBF"/>
    <property type="match status" value="1"/>
</dbReference>
<dbReference type="Proteomes" id="UP000193136">
    <property type="component" value="Unassembled WGS sequence"/>
</dbReference>
<dbReference type="Pfam" id="PF00436">
    <property type="entry name" value="SSB"/>
    <property type="match status" value="1"/>
</dbReference>
<protein>
    <recommendedName>
        <fullName evidence="2 3">Single-stranded DNA-binding protein</fullName>
        <shortName evidence="2">SSB</shortName>
    </recommendedName>
</protein>
<dbReference type="HAMAP" id="MF_00984">
    <property type="entry name" value="SSB"/>
    <property type="match status" value="1"/>
</dbReference>
<dbReference type="PROSITE" id="PS50935">
    <property type="entry name" value="SSB"/>
    <property type="match status" value="1"/>
</dbReference>
<evidence type="ECO:0000256" key="2">
    <source>
        <dbReference type="HAMAP-Rule" id="MF_00984"/>
    </source>
</evidence>
<comment type="caution">
    <text evidence="2">Lacks conserved residue(s) required for the propagation of feature annotation.</text>
</comment>
<dbReference type="InterPro" id="IPR011344">
    <property type="entry name" value="ssDNA-bd"/>
</dbReference>
<name>A0A1X0Y8G3_9BACT</name>
<gene>
    <name evidence="5" type="ORF">B5V00_06695</name>
</gene>
<dbReference type="NCBIfam" id="TIGR00621">
    <property type="entry name" value="ssb"/>
    <property type="match status" value="1"/>
</dbReference>
<dbReference type="GO" id="GO:0009295">
    <property type="term" value="C:nucleoid"/>
    <property type="evidence" value="ECO:0007669"/>
    <property type="project" value="TreeGrafter"/>
</dbReference>
<dbReference type="RefSeq" id="WP_085009993.1">
    <property type="nucleotide sequence ID" value="NZ_NAAD01000006.1"/>
</dbReference>
<dbReference type="Gene3D" id="2.40.50.140">
    <property type="entry name" value="Nucleic acid-binding proteins"/>
    <property type="match status" value="1"/>
</dbReference>
<dbReference type="AlphaFoldDB" id="A0A1X0Y8G3"/>
<reference evidence="5 6" key="1">
    <citation type="submission" date="2017-03" db="EMBL/GenBank/DDBJ databases">
        <title>Genome sequence of Geothermobacter sp. EPR-M, Deep-Sea Iron Reducer.</title>
        <authorList>
            <person name="Tully B."/>
            <person name="Savalia P."/>
            <person name="Abuyen K."/>
            <person name="Baughan C."/>
            <person name="Romero E."/>
            <person name="Ronkowski C."/>
            <person name="Torres B."/>
            <person name="Tremblay J."/>
            <person name="Trujillo A."/>
            <person name="Tyler M."/>
            <person name="Perez-Rodriguez I."/>
            <person name="Amend J."/>
        </authorList>
    </citation>
    <scope>NUCLEOTIDE SEQUENCE [LARGE SCALE GENOMIC DNA]</scope>
    <source>
        <strain evidence="5 6">EPR-M</strain>
    </source>
</reference>
<dbReference type="InterPro" id="IPR000424">
    <property type="entry name" value="Primosome_PriB/ssb"/>
</dbReference>
<evidence type="ECO:0000256" key="1">
    <source>
        <dbReference type="ARBA" id="ARBA00023125"/>
    </source>
</evidence>
<dbReference type="OrthoDB" id="9809878at2"/>
<dbReference type="SUPFAM" id="SSF50249">
    <property type="entry name" value="Nucleic acid-binding proteins"/>
    <property type="match status" value="1"/>
</dbReference>
<feature type="region of interest" description="Disordered" evidence="4">
    <location>
        <begin position="108"/>
        <end position="130"/>
    </location>
</feature>
<dbReference type="InterPro" id="IPR012340">
    <property type="entry name" value="NA-bd_OB-fold"/>
</dbReference>
<dbReference type="PANTHER" id="PTHR10302:SF27">
    <property type="entry name" value="SINGLE-STRANDED DNA-BINDING PROTEIN"/>
    <property type="match status" value="1"/>
</dbReference>
<proteinExistence type="inferred from homology"/>
<comment type="caution">
    <text evidence="5">The sequence shown here is derived from an EMBL/GenBank/DDBJ whole genome shotgun (WGS) entry which is preliminary data.</text>
</comment>
<accession>A0A1X0Y8G3</accession>
<evidence type="ECO:0000313" key="5">
    <source>
        <dbReference type="EMBL" id="ORJ61314.1"/>
    </source>
</evidence>
<dbReference type="EMBL" id="NAAD01000006">
    <property type="protein sequence ID" value="ORJ61314.1"/>
    <property type="molecule type" value="Genomic_DNA"/>
</dbReference>
<dbReference type="STRING" id="1969733.B5V00_06695"/>
<keyword evidence="6" id="KW-1185">Reference proteome</keyword>
<evidence type="ECO:0000313" key="6">
    <source>
        <dbReference type="Proteomes" id="UP000193136"/>
    </source>
</evidence>